<evidence type="ECO:0000313" key="4">
    <source>
        <dbReference type="WBParaSite" id="TCONS_00002655.p1"/>
    </source>
</evidence>
<name>A0A0K0EHR1_STRER</name>
<reference evidence="3" key="1">
    <citation type="submission" date="2015-08" db="UniProtKB">
        <authorList>
            <consortium name="WormBaseParasite"/>
        </authorList>
    </citation>
    <scope>IDENTIFICATION</scope>
</reference>
<organism evidence="3">
    <name type="scientific">Strongyloides stercoralis</name>
    <name type="common">Threadworm</name>
    <dbReference type="NCBI Taxonomy" id="6248"/>
    <lineage>
        <taxon>Eukaryota</taxon>
        <taxon>Metazoa</taxon>
        <taxon>Ecdysozoa</taxon>
        <taxon>Nematoda</taxon>
        <taxon>Chromadorea</taxon>
        <taxon>Rhabditida</taxon>
        <taxon>Tylenchina</taxon>
        <taxon>Panagrolaimomorpha</taxon>
        <taxon>Strongyloidoidea</taxon>
        <taxon>Strongyloididae</taxon>
        <taxon>Strongyloides</taxon>
    </lineage>
</organism>
<evidence type="ECO:0000256" key="1">
    <source>
        <dbReference type="SAM" id="MobiDB-lite"/>
    </source>
</evidence>
<evidence type="ECO:0000313" key="3">
    <source>
        <dbReference type="WBParaSite" id="SSTP_0000901500.1"/>
    </source>
</evidence>
<accession>A0A0K0EHR1</accession>
<dbReference type="Proteomes" id="UP000035681">
    <property type="component" value="Unplaced"/>
</dbReference>
<feature type="compositionally biased region" description="Polar residues" evidence="1">
    <location>
        <begin position="15"/>
        <end position="31"/>
    </location>
</feature>
<protein>
    <submittedName>
        <fullName evidence="3 4">Uncharacterized protein</fullName>
    </submittedName>
</protein>
<sequence>MVVTRSRAKKLAESGCNSSQDSDEILSNSQVVEKRKSNKCTTNPSTKKFNSSSMDRRKKVETKEAVDETKIDINYISSISPYLDSYVESDCGDYSEILAGFKRKVKVGRKSKDYYTIEKNVNKKEEIRVSRILPEIDDSILCENKKNSKSNTLSKAENPIVVKRSTIGKSSTTGEKISSKGKRKTKEKTVIEEKPMTDEKEDKFLSHIEDYIYDSYLNLILKFENEPPMKFLCDTFATYCVYAYQMHEEEFFFDRKKKDSEIII</sequence>
<proteinExistence type="predicted"/>
<keyword evidence="2" id="KW-1185">Reference proteome</keyword>
<feature type="region of interest" description="Disordered" evidence="1">
    <location>
        <begin position="169"/>
        <end position="188"/>
    </location>
</feature>
<dbReference type="WBParaSite" id="TCONS_00002655.p1">
    <property type="protein sequence ID" value="TCONS_00002655.p1"/>
    <property type="gene ID" value="XLOC_002486"/>
</dbReference>
<feature type="compositionally biased region" description="Polar residues" evidence="1">
    <location>
        <begin position="39"/>
        <end position="53"/>
    </location>
</feature>
<dbReference type="AlphaFoldDB" id="A0A0K0EHR1"/>
<evidence type="ECO:0000313" key="2">
    <source>
        <dbReference type="Proteomes" id="UP000035681"/>
    </source>
</evidence>
<feature type="region of interest" description="Disordered" evidence="1">
    <location>
        <begin position="1"/>
        <end position="63"/>
    </location>
</feature>
<dbReference type="WBParaSite" id="SSTP_0000901500.1">
    <property type="protein sequence ID" value="SSTP_0000901500.1"/>
    <property type="gene ID" value="SSTP_0000901500"/>
</dbReference>